<name>A0ABT6N3R4_9SPHN</name>
<feature type="region of interest" description="Disordered" evidence="10">
    <location>
        <begin position="48"/>
        <end position="149"/>
    </location>
</feature>
<evidence type="ECO:0000256" key="3">
    <source>
        <dbReference type="ARBA" id="ARBA00022448"/>
    </source>
</evidence>
<dbReference type="Proteomes" id="UP001160625">
    <property type="component" value="Unassembled WGS sequence"/>
</dbReference>
<reference evidence="13" key="1">
    <citation type="submission" date="2023-04" db="EMBL/GenBank/DDBJ databases">
        <title>Sphingomonas sp. MAHUQ-71 isolated from rice field.</title>
        <authorList>
            <person name="Huq M.A."/>
        </authorList>
    </citation>
    <scope>NUCLEOTIDE SEQUENCE</scope>
    <source>
        <strain evidence="13">MAHUQ-71</strain>
    </source>
</reference>
<dbReference type="InterPro" id="IPR006260">
    <property type="entry name" value="TonB/TolA_C"/>
</dbReference>
<dbReference type="SUPFAM" id="SSF74653">
    <property type="entry name" value="TolA/TonB C-terminal domain"/>
    <property type="match status" value="1"/>
</dbReference>
<keyword evidence="7" id="KW-0653">Protein transport</keyword>
<dbReference type="PANTHER" id="PTHR33446">
    <property type="entry name" value="PROTEIN TONB-RELATED"/>
    <property type="match status" value="1"/>
</dbReference>
<feature type="domain" description="TonB C-terminal" evidence="12">
    <location>
        <begin position="127"/>
        <end position="221"/>
    </location>
</feature>
<dbReference type="PROSITE" id="PS52015">
    <property type="entry name" value="TONB_CTD"/>
    <property type="match status" value="1"/>
</dbReference>
<evidence type="ECO:0000256" key="4">
    <source>
        <dbReference type="ARBA" id="ARBA00022475"/>
    </source>
</evidence>
<evidence type="ECO:0000256" key="5">
    <source>
        <dbReference type="ARBA" id="ARBA00022519"/>
    </source>
</evidence>
<organism evidence="13 14">
    <name type="scientific">Sphingomonas oryzagri</name>
    <dbReference type="NCBI Taxonomy" id="3042314"/>
    <lineage>
        <taxon>Bacteria</taxon>
        <taxon>Pseudomonadati</taxon>
        <taxon>Pseudomonadota</taxon>
        <taxon>Alphaproteobacteria</taxon>
        <taxon>Sphingomonadales</taxon>
        <taxon>Sphingomonadaceae</taxon>
        <taxon>Sphingomonas</taxon>
    </lineage>
</organism>
<dbReference type="Pfam" id="PF03544">
    <property type="entry name" value="TonB_C"/>
    <property type="match status" value="1"/>
</dbReference>
<evidence type="ECO:0000256" key="9">
    <source>
        <dbReference type="ARBA" id="ARBA00023136"/>
    </source>
</evidence>
<proteinExistence type="inferred from homology"/>
<evidence type="ECO:0000256" key="1">
    <source>
        <dbReference type="ARBA" id="ARBA00004383"/>
    </source>
</evidence>
<dbReference type="Gene3D" id="3.30.1150.10">
    <property type="match status" value="1"/>
</dbReference>
<keyword evidence="4" id="KW-1003">Cell membrane</keyword>
<dbReference type="InterPro" id="IPR037682">
    <property type="entry name" value="TonB_C"/>
</dbReference>
<evidence type="ECO:0000256" key="10">
    <source>
        <dbReference type="SAM" id="MobiDB-lite"/>
    </source>
</evidence>
<sequence>MAYIDQDRSREKTISGAVSLVVIGVVGYGLASGLAMKIVRAPTWIIPDREWKLPPPPPEPKPQPKTTTQPKSTADPLPIPIPLPPIPMPKADPLPLPPIPLPTGGGGGMGDPLPQPQPQPVDHTTRAMPRGDSSRWVTTDDYPPSAVRAGIEGRTSFRLDIGVDGKPTGCSVLASSGSDDLDRTACSRLMSRARFKPAQDGAGNPVASTYSGGVTWKLPAE</sequence>
<feature type="transmembrane region" description="Helical" evidence="11">
    <location>
        <begin position="17"/>
        <end position="39"/>
    </location>
</feature>
<evidence type="ECO:0000313" key="14">
    <source>
        <dbReference type="Proteomes" id="UP001160625"/>
    </source>
</evidence>
<evidence type="ECO:0000256" key="11">
    <source>
        <dbReference type="SAM" id="Phobius"/>
    </source>
</evidence>
<evidence type="ECO:0000256" key="2">
    <source>
        <dbReference type="ARBA" id="ARBA00006555"/>
    </source>
</evidence>
<dbReference type="EMBL" id="JARYGZ010000002">
    <property type="protein sequence ID" value="MDH7639877.1"/>
    <property type="molecule type" value="Genomic_DNA"/>
</dbReference>
<evidence type="ECO:0000256" key="8">
    <source>
        <dbReference type="ARBA" id="ARBA00022989"/>
    </source>
</evidence>
<keyword evidence="3" id="KW-0813">Transport</keyword>
<feature type="compositionally biased region" description="Pro residues" evidence="10">
    <location>
        <begin position="77"/>
        <end position="101"/>
    </location>
</feature>
<comment type="subcellular location">
    <subcellularLocation>
        <location evidence="1">Cell inner membrane</location>
        <topology evidence="1">Single-pass membrane protein</topology>
        <orientation evidence="1">Periplasmic side</orientation>
    </subcellularLocation>
</comment>
<feature type="region of interest" description="Disordered" evidence="10">
    <location>
        <begin position="197"/>
        <end position="221"/>
    </location>
</feature>
<keyword evidence="6 11" id="KW-0812">Transmembrane</keyword>
<dbReference type="RefSeq" id="WP_281045238.1">
    <property type="nucleotide sequence ID" value="NZ_JARYGZ010000002.1"/>
</dbReference>
<keyword evidence="5" id="KW-0997">Cell inner membrane</keyword>
<gene>
    <name evidence="13" type="ORF">QGN17_14170</name>
</gene>
<dbReference type="NCBIfam" id="TIGR01352">
    <property type="entry name" value="tonB_Cterm"/>
    <property type="match status" value="1"/>
</dbReference>
<keyword evidence="14" id="KW-1185">Reference proteome</keyword>
<evidence type="ECO:0000259" key="12">
    <source>
        <dbReference type="PROSITE" id="PS52015"/>
    </source>
</evidence>
<comment type="caution">
    <text evidence="13">The sequence shown here is derived from an EMBL/GenBank/DDBJ whole genome shotgun (WGS) entry which is preliminary data.</text>
</comment>
<keyword evidence="8 11" id="KW-1133">Transmembrane helix</keyword>
<accession>A0ABT6N3R4</accession>
<protein>
    <submittedName>
        <fullName evidence="13">Energy transducer TonB</fullName>
    </submittedName>
</protein>
<comment type="similarity">
    <text evidence="2">Belongs to the TonB family.</text>
</comment>
<evidence type="ECO:0000256" key="6">
    <source>
        <dbReference type="ARBA" id="ARBA00022692"/>
    </source>
</evidence>
<dbReference type="PANTHER" id="PTHR33446:SF2">
    <property type="entry name" value="PROTEIN TONB"/>
    <property type="match status" value="1"/>
</dbReference>
<keyword evidence="9 11" id="KW-0472">Membrane</keyword>
<dbReference type="InterPro" id="IPR051045">
    <property type="entry name" value="TonB-dependent_transducer"/>
</dbReference>
<evidence type="ECO:0000313" key="13">
    <source>
        <dbReference type="EMBL" id="MDH7639877.1"/>
    </source>
</evidence>
<feature type="compositionally biased region" description="Pro residues" evidence="10">
    <location>
        <begin position="53"/>
        <end position="63"/>
    </location>
</feature>
<evidence type="ECO:0000256" key="7">
    <source>
        <dbReference type="ARBA" id="ARBA00022927"/>
    </source>
</evidence>